<dbReference type="PANTHER" id="PTHR13318:SF95">
    <property type="entry name" value="F-BOX PROTEIN YLR352W"/>
    <property type="match status" value="1"/>
</dbReference>
<dbReference type="SUPFAM" id="SSF52047">
    <property type="entry name" value="RNI-like"/>
    <property type="match status" value="1"/>
</dbReference>
<accession>W2L6A2</accession>
<evidence type="ECO:0000313" key="2">
    <source>
        <dbReference type="EMBL" id="ETL92344.1"/>
    </source>
</evidence>
<gene>
    <name evidence="2" type="ORF">L917_09321</name>
</gene>
<sequence length="641" mass="72646">MMYETQNHHNVAIPTGIMDRLDDLPVVVLLNLLSFLHDNLAIKLLSREDLTTNRRNGAAIRNLAAVSKSWESAMEDVESHFRDSMVIFKFQRDPSADIKDGGEERIEIATGANGQMSSTNAAPSGGIWQLMWGLFSCSSYSRPTRSLLEENESRALVTPQSEEMQAQSKAQHIDNELKRLLEEITMAKQSRQRIELWMNDPFDVTIHDSGKVDEDKMLQSWEDIFSNYQYLERLDLSGIPMESDHLVSLLVAMSKNCANLKELVMPQQTHLMHRRRSVHNVLEALHAALASLDALSRSRSGKECGLKKLVLPSLFPNENVDATAAMIGKYCPHLEHIEGLRLAAYTRKRQLTSVEMRRLSLQSWEAFCKGCSHLKSLNWCSLPCSEEMFASFALYPKLELKSLVLPGNTALWRREYVLQERHHVEPLSPSNRFAPVLNGCPRLTSLEVLLSDMQGESECLDDQFLRHVANSCPLLERLALIEASVHHGFGPSNVFTDEGLKALKSLCNLRTIELSGVAFGEETLVSLASRPRSPDRPRSSIDVTMGVRGWNAVDVATCFHETITRFLDIMLSSEARKYPSFIIRVRPDTHNYSSPAMWETRFASEWNKAKRELAYRAPNIKFSYDYLRTETIIECISKMDG</sequence>
<dbReference type="AlphaFoldDB" id="W2L6A2"/>
<dbReference type="PANTHER" id="PTHR13318">
    <property type="entry name" value="PARTNER OF PAIRED, ISOFORM B-RELATED"/>
    <property type="match status" value="1"/>
</dbReference>
<protein>
    <submittedName>
        <fullName evidence="2">Uncharacterized protein</fullName>
    </submittedName>
</protein>
<dbReference type="Gene3D" id="3.80.10.10">
    <property type="entry name" value="Ribonuclease Inhibitor"/>
    <property type="match status" value="1"/>
</dbReference>
<proteinExistence type="predicted"/>
<dbReference type="OrthoDB" id="119906at2759"/>
<dbReference type="EMBL" id="KI679905">
    <property type="protein sequence ID" value="ETL92344.1"/>
    <property type="molecule type" value="Genomic_DNA"/>
</dbReference>
<dbReference type="VEuPathDB" id="FungiDB:PPTG_01214"/>
<dbReference type="Proteomes" id="UP000054423">
    <property type="component" value="Unassembled WGS sequence"/>
</dbReference>
<organism evidence="2">
    <name type="scientific">Phytophthora nicotianae</name>
    <name type="common">Potato buckeye rot agent</name>
    <name type="synonym">Phytophthora parasitica</name>
    <dbReference type="NCBI Taxonomy" id="4792"/>
    <lineage>
        <taxon>Eukaryota</taxon>
        <taxon>Sar</taxon>
        <taxon>Stramenopiles</taxon>
        <taxon>Oomycota</taxon>
        <taxon>Peronosporomycetes</taxon>
        <taxon>Peronosporales</taxon>
        <taxon>Peronosporaceae</taxon>
        <taxon>Phytophthora</taxon>
    </lineage>
</organism>
<reference evidence="2" key="1">
    <citation type="submission" date="2013-11" db="EMBL/GenBank/DDBJ databases">
        <title>The Genome Sequence of Phytophthora parasitica CHvinca01.</title>
        <authorList>
            <consortium name="The Broad Institute Genomics Platform"/>
            <person name="Russ C."/>
            <person name="Tyler B."/>
            <person name="Panabieres F."/>
            <person name="Shan W."/>
            <person name="Tripathy S."/>
            <person name="Grunwald N."/>
            <person name="Machado M."/>
            <person name="Johnson C.S."/>
            <person name="Arredondo F."/>
            <person name="Hong C."/>
            <person name="Coffey M."/>
            <person name="Young S.K."/>
            <person name="Zeng Q."/>
            <person name="Gargeya S."/>
            <person name="Fitzgerald M."/>
            <person name="Abouelleil A."/>
            <person name="Alvarado L."/>
            <person name="Chapman S.B."/>
            <person name="Gainer-Dewar J."/>
            <person name="Goldberg J."/>
            <person name="Griggs A."/>
            <person name="Gujja S."/>
            <person name="Hansen M."/>
            <person name="Howarth C."/>
            <person name="Imamovic A."/>
            <person name="Ireland A."/>
            <person name="Larimer J."/>
            <person name="McCowan C."/>
            <person name="Murphy C."/>
            <person name="Pearson M."/>
            <person name="Poon T.W."/>
            <person name="Priest M."/>
            <person name="Roberts A."/>
            <person name="Saif S."/>
            <person name="Shea T."/>
            <person name="Sykes S."/>
            <person name="Wortman J."/>
            <person name="Nusbaum C."/>
            <person name="Birren B."/>
        </authorList>
    </citation>
    <scope>NUCLEOTIDE SEQUENCE [LARGE SCALE GENOMIC DNA]</scope>
    <source>
        <strain evidence="2">CHvinca01</strain>
    </source>
</reference>
<dbReference type="GO" id="GO:0031146">
    <property type="term" value="P:SCF-dependent proteasomal ubiquitin-dependent protein catabolic process"/>
    <property type="evidence" value="ECO:0007669"/>
    <property type="project" value="TreeGrafter"/>
</dbReference>
<dbReference type="InterPro" id="IPR032675">
    <property type="entry name" value="LRR_dom_sf"/>
</dbReference>
<keyword evidence="1" id="KW-0175">Coiled coil</keyword>
<feature type="coiled-coil region" evidence="1">
    <location>
        <begin position="163"/>
        <end position="190"/>
    </location>
</feature>
<name>W2L6A2_PHYNI</name>
<evidence type="ECO:0000256" key="1">
    <source>
        <dbReference type="SAM" id="Coils"/>
    </source>
</evidence>
<dbReference type="GO" id="GO:0019005">
    <property type="term" value="C:SCF ubiquitin ligase complex"/>
    <property type="evidence" value="ECO:0007669"/>
    <property type="project" value="TreeGrafter"/>
</dbReference>